<keyword evidence="11" id="KW-1185">Reference proteome</keyword>
<evidence type="ECO:0000256" key="3">
    <source>
        <dbReference type="ARBA" id="ARBA00022618"/>
    </source>
</evidence>
<keyword evidence="5" id="KW-0904">Protein phosphatase</keyword>
<sequence length="256" mass="28737">LDYTSPVPNSIQPSSPACDQDDSPYLYEIRKKQTAPKFHTNGISTSSHRAIDETPLKRSGGSVKQRICLSSNIMEISDDDLIERSDAVILKSIHDVIFESSDDVIIESGDDVIIESSDDVMIESSDDVIMESPKSSAVMKIVEKVMDTEEEETLSGDFSQKCILPVIKGKHPELNTITTETVAWLLITDHDYDITIIDCRYPYEFCAGHIKSAINLYSKEKVDEDFFNSDVTNEGTQSKRLLIFYCEFSSERAPNM</sequence>
<dbReference type="GO" id="GO:0005737">
    <property type="term" value="C:cytoplasm"/>
    <property type="evidence" value="ECO:0007669"/>
    <property type="project" value="TreeGrafter"/>
</dbReference>
<dbReference type="PANTHER" id="PTHR10828">
    <property type="entry name" value="M-PHASE INDUCER PHOSPHATASE DUAL SPECIFICITY PHOSPHATASE CDC25"/>
    <property type="match status" value="1"/>
</dbReference>
<proteinExistence type="inferred from homology"/>
<evidence type="ECO:0000256" key="4">
    <source>
        <dbReference type="ARBA" id="ARBA00022801"/>
    </source>
</evidence>
<name>A0A4Y2QRA1_ARAVE</name>
<dbReference type="Gene3D" id="3.40.250.10">
    <property type="entry name" value="Rhodanese-like domain"/>
    <property type="match status" value="1"/>
</dbReference>
<feature type="region of interest" description="Disordered" evidence="8">
    <location>
        <begin position="1"/>
        <end position="22"/>
    </location>
</feature>
<comment type="caution">
    <text evidence="10">The sequence shown here is derived from an EMBL/GenBank/DDBJ whole genome shotgun (WGS) entry which is preliminary data.</text>
</comment>
<keyword evidence="3" id="KW-0132">Cell division</keyword>
<dbReference type="PROSITE" id="PS50206">
    <property type="entry name" value="RHODANESE_3"/>
    <property type="match status" value="1"/>
</dbReference>
<reference evidence="10 11" key="1">
    <citation type="journal article" date="2019" name="Sci. Rep.">
        <title>Orb-weaving spider Araneus ventricosus genome elucidates the spidroin gene catalogue.</title>
        <authorList>
            <person name="Kono N."/>
            <person name="Nakamura H."/>
            <person name="Ohtoshi R."/>
            <person name="Moran D.A.P."/>
            <person name="Shinohara A."/>
            <person name="Yoshida Y."/>
            <person name="Fujiwara M."/>
            <person name="Mori M."/>
            <person name="Tomita M."/>
            <person name="Arakawa K."/>
        </authorList>
    </citation>
    <scope>NUCLEOTIDE SEQUENCE [LARGE SCALE GENOMIC DNA]</scope>
</reference>
<evidence type="ECO:0000259" key="9">
    <source>
        <dbReference type="PROSITE" id="PS50206"/>
    </source>
</evidence>
<evidence type="ECO:0000256" key="8">
    <source>
        <dbReference type="SAM" id="MobiDB-lite"/>
    </source>
</evidence>
<dbReference type="Pfam" id="PF00581">
    <property type="entry name" value="Rhodanese"/>
    <property type="match status" value="1"/>
</dbReference>
<dbReference type="InterPro" id="IPR036873">
    <property type="entry name" value="Rhodanese-like_dom_sf"/>
</dbReference>
<dbReference type="Proteomes" id="UP000499080">
    <property type="component" value="Unassembled WGS sequence"/>
</dbReference>
<evidence type="ECO:0000256" key="6">
    <source>
        <dbReference type="ARBA" id="ARBA00023306"/>
    </source>
</evidence>
<evidence type="ECO:0000313" key="10">
    <source>
        <dbReference type="EMBL" id="GBN65904.1"/>
    </source>
</evidence>
<evidence type="ECO:0000256" key="7">
    <source>
        <dbReference type="ARBA" id="ARBA00051722"/>
    </source>
</evidence>
<dbReference type="PANTHER" id="PTHR10828:SF17">
    <property type="entry name" value="PROTEIN-TYROSINE-PHOSPHATASE"/>
    <property type="match status" value="1"/>
</dbReference>
<dbReference type="PRINTS" id="PR00716">
    <property type="entry name" value="MPIPHPHTASE"/>
</dbReference>
<keyword evidence="4" id="KW-0378">Hydrolase</keyword>
<dbReference type="AlphaFoldDB" id="A0A4Y2QRA1"/>
<accession>A0A4Y2QRA1</accession>
<dbReference type="EMBL" id="BGPR01014594">
    <property type="protein sequence ID" value="GBN65904.1"/>
    <property type="molecule type" value="Genomic_DNA"/>
</dbReference>
<evidence type="ECO:0000256" key="1">
    <source>
        <dbReference type="ARBA" id="ARBA00011065"/>
    </source>
</evidence>
<feature type="non-terminal residue" evidence="10">
    <location>
        <position position="1"/>
    </location>
</feature>
<dbReference type="InterPro" id="IPR001763">
    <property type="entry name" value="Rhodanese-like_dom"/>
</dbReference>
<keyword evidence="6" id="KW-0131">Cell cycle</keyword>
<dbReference type="InterPro" id="IPR000751">
    <property type="entry name" value="MPI_Phosphatase"/>
</dbReference>
<feature type="compositionally biased region" description="Polar residues" evidence="8">
    <location>
        <begin position="1"/>
        <end position="17"/>
    </location>
</feature>
<protein>
    <recommendedName>
        <fullName evidence="2">protein-tyrosine-phosphatase</fullName>
        <ecNumber evidence="2">3.1.3.48</ecNumber>
    </recommendedName>
</protein>
<dbReference type="GO" id="GO:0005634">
    <property type="term" value="C:nucleus"/>
    <property type="evidence" value="ECO:0007669"/>
    <property type="project" value="TreeGrafter"/>
</dbReference>
<dbReference type="OrthoDB" id="26523at2759"/>
<organism evidence="10 11">
    <name type="scientific">Araneus ventricosus</name>
    <name type="common">Orbweaver spider</name>
    <name type="synonym">Epeira ventricosa</name>
    <dbReference type="NCBI Taxonomy" id="182803"/>
    <lineage>
        <taxon>Eukaryota</taxon>
        <taxon>Metazoa</taxon>
        <taxon>Ecdysozoa</taxon>
        <taxon>Arthropoda</taxon>
        <taxon>Chelicerata</taxon>
        <taxon>Arachnida</taxon>
        <taxon>Araneae</taxon>
        <taxon>Araneomorphae</taxon>
        <taxon>Entelegynae</taxon>
        <taxon>Araneoidea</taxon>
        <taxon>Araneidae</taxon>
        <taxon>Araneus</taxon>
    </lineage>
</organism>
<dbReference type="EC" id="3.1.3.48" evidence="2"/>
<dbReference type="GO" id="GO:0000086">
    <property type="term" value="P:G2/M transition of mitotic cell cycle"/>
    <property type="evidence" value="ECO:0007669"/>
    <property type="project" value="TreeGrafter"/>
</dbReference>
<dbReference type="GO" id="GO:0010971">
    <property type="term" value="P:positive regulation of G2/M transition of mitotic cell cycle"/>
    <property type="evidence" value="ECO:0007669"/>
    <property type="project" value="TreeGrafter"/>
</dbReference>
<dbReference type="GO" id="GO:0051301">
    <property type="term" value="P:cell division"/>
    <property type="evidence" value="ECO:0007669"/>
    <property type="project" value="UniProtKB-KW"/>
</dbReference>
<evidence type="ECO:0000256" key="5">
    <source>
        <dbReference type="ARBA" id="ARBA00022912"/>
    </source>
</evidence>
<dbReference type="GO" id="GO:0110032">
    <property type="term" value="P:positive regulation of G2/MI transition of meiotic cell cycle"/>
    <property type="evidence" value="ECO:0007669"/>
    <property type="project" value="TreeGrafter"/>
</dbReference>
<comment type="similarity">
    <text evidence="1">Belongs to the MPI phosphatase family.</text>
</comment>
<dbReference type="GO" id="GO:0004725">
    <property type="term" value="F:protein tyrosine phosphatase activity"/>
    <property type="evidence" value="ECO:0007669"/>
    <property type="project" value="UniProtKB-EC"/>
</dbReference>
<feature type="domain" description="Rhodanese" evidence="9">
    <location>
        <begin position="190"/>
        <end position="256"/>
    </location>
</feature>
<dbReference type="SUPFAM" id="SSF52821">
    <property type="entry name" value="Rhodanese/Cell cycle control phosphatase"/>
    <property type="match status" value="1"/>
</dbReference>
<evidence type="ECO:0000256" key="2">
    <source>
        <dbReference type="ARBA" id="ARBA00013064"/>
    </source>
</evidence>
<gene>
    <name evidence="10" type="primary">CDC25C</name>
    <name evidence="10" type="ORF">AVEN_181736_1</name>
</gene>
<comment type="catalytic activity">
    <reaction evidence="7">
        <text>O-phospho-L-tyrosyl-[protein] + H2O = L-tyrosyl-[protein] + phosphate</text>
        <dbReference type="Rhea" id="RHEA:10684"/>
        <dbReference type="Rhea" id="RHEA-COMP:10136"/>
        <dbReference type="Rhea" id="RHEA-COMP:20101"/>
        <dbReference type="ChEBI" id="CHEBI:15377"/>
        <dbReference type="ChEBI" id="CHEBI:43474"/>
        <dbReference type="ChEBI" id="CHEBI:46858"/>
        <dbReference type="ChEBI" id="CHEBI:61978"/>
        <dbReference type="EC" id="3.1.3.48"/>
    </reaction>
</comment>
<evidence type="ECO:0000313" key="11">
    <source>
        <dbReference type="Proteomes" id="UP000499080"/>
    </source>
</evidence>